<gene>
    <name evidence="2" type="ORF">JR316_001746</name>
</gene>
<comment type="caution">
    <text evidence="2">The sequence shown here is derived from an EMBL/GenBank/DDBJ whole genome shotgun (WGS) entry which is preliminary data.</text>
</comment>
<feature type="compositionally biased region" description="Low complexity" evidence="1">
    <location>
        <begin position="12"/>
        <end position="22"/>
    </location>
</feature>
<dbReference type="AlphaFoldDB" id="A0A8H8CPL9"/>
<organism evidence="2">
    <name type="scientific">Psilocybe cubensis</name>
    <name type="common">Psychedelic mushroom</name>
    <name type="synonym">Stropharia cubensis</name>
    <dbReference type="NCBI Taxonomy" id="181762"/>
    <lineage>
        <taxon>Eukaryota</taxon>
        <taxon>Fungi</taxon>
        <taxon>Dikarya</taxon>
        <taxon>Basidiomycota</taxon>
        <taxon>Agaricomycotina</taxon>
        <taxon>Agaricomycetes</taxon>
        <taxon>Agaricomycetidae</taxon>
        <taxon>Agaricales</taxon>
        <taxon>Agaricineae</taxon>
        <taxon>Strophariaceae</taxon>
        <taxon>Psilocybe</taxon>
    </lineage>
</organism>
<reference evidence="2" key="1">
    <citation type="submission" date="2021-02" db="EMBL/GenBank/DDBJ databases">
        <title>Psilocybe cubensis genome.</title>
        <authorList>
            <person name="Mckernan K.J."/>
            <person name="Crawford S."/>
            <person name="Trippe A."/>
            <person name="Kane L.T."/>
            <person name="Mclaughlin S."/>
        </authorList>
    </citation>
    <scope>NUCLEOTIDE SEQUENCE [LARGE SCALE GENOMIC DNA]</scope>
    <source>
        <strain evidence="2">MGC-MH-2018</strain>
    </source>
</reference>
<dbReference type="EMBL" id="JAFIQS010000002">
    <property type="protein sequence ID" value="KAG5172249.1"/>
    <property type="molecule type" value="Genomic_DNA"/>
</dbReference>
<name>A0A8H8CPL9_PSICU</name>
<evidence type="ECO:0000313" key="2">
    <source>
        <dbReference type="EMBL" id="KAG5172249.1"/>
    </source>
</evidence>
<proteinExistence type="predicted"/>
<accession>A0A8H8CPL9</accession>
<evidence type="ECO:0000256" key="1">
    <source>
        <dbReference type="SAM" id="MobiDB-lite"/>
    </source>
</evidence>
<protein>
    <submittedName>
        <fullName evidence="2">Uncharacterized protein</fullName>
    </submittedName>
</protein>
<sequence length="185" mass="21290">MPIGGCQAPSDSEGTTSGSESEPVVGIKLLSGDGPFVPRRFVPFQFNRDHDIFRLGEVCPFTELYGVPIILFSPLVHLGKREPNDMMDNLPAVYLRIEPRNGFAPLRWQENYLGNCYAVRRDRQPLTPLDLEAMYAFHESRLDSDYFEYALDGLPYPYKITPKLFREFSESYWEQEKEFGRKGLP</sequence>
<feature type="region of interest" description="Disordered" evidence="1">
    <location>
        <begin position="1"/>
        <end position="22"/>
    </location>
</feature>